<gene>
    <name evidence="7" type="ORF">CARUB_v10011683mg</name>
</gene>
<reference evidence="8" key="1">
    <citation type="journal article" date="2013" name="Nat. Genet.">
        <title>The Capsella rubella genome and the genomic consequences of rapid mating system evolution.</title>
        <authorList>
            <person name="Slotte T."/>
            <person name="Hazzouri K.M."/>
            <person name="Agren J.A."/>
            <person name="Koenig D."/>
            <person name="Maumus F."/>
            <person name="Guo Y.L."/>
            <person name="Steige K."/>
            <person name="Platts A.E."/>
            <person name="Escobar J.S."/>
            <person name="Newman L.K."/>
            <person name="Wang W."/>
            <person name="Mandakova T."/>
            <person name="Vello E."/>
            <person name="Smith L.M."/>
            <person name="Henz S.R."/>
            <person name="Steffen J."/>
            <person name="Takuno S."/>
            <person name="Brandvain Y."/>
            <person name="Coop G."/>
            <person name="Andolfatto P."/>
            <person name="Hu T.T."/>
            <person name="Blanchette M."/>
            <person name="Clark R.M."/>
            <person name="Quesneville H."/>
            <person name="Nordborg M."/>
            <person name="Gaut B.S."/>
            <person name="Lysak M.A."/>
            <person name="Jenkins J."/>
            <person name="Grimwood J."/>
            <person name="Chapman J."/>
            <person name="Prochnik S."/>
            <person name="Shu S."/>
            <person name="Rokhsar D."/>
            <person name="Schmutz J."/>
            <person name="Weigel D."/>
            <person name="Wright S.I."/>
        </authorList>
    </citation>
    <scope>NUCLEOTIDE SEQUENCE [LARGE SCALE GENOMIC DNA]</scope>
    <source>
        <strain evidence="8">cv. Monte Gargano</strain>
    </source>
</reference>
<keyword evidence="5 6" id="KW-0732">Signal</keyword>
<evidence type="ECO:0000313" key="8">
    <source>
        <dbReference type="Proteomes" id="UP000029121"/>
    </source>
</evidence>
<dbReference type="PANTHER" id="PTHR31232:SF26">
    <property type="entry name" value="S-PROTEIN HOMOLOG-RELATED"/>
    <property type="match status" value="1"/>
</dbReference>
<evidence type="ECO:0000313" key="7">
    <source>
        <dbReference type="EMBL" id="EOA37509.1"/>
    </source>
</evidence>
<evidence type="ECO:0000256" key="2">
    <source>
        <dbReference type="ARBA" id="ARBA00005581"/>
    </source>
</evidence>
<keyword evidence="4 6" id="KW-0964">Secreted</keyword>
<dbReference type="PANTHER" id="PTHR31232">
    <property type="match status" value="1"/>
</dbReference>
<dbReference type="GO" id="GO:0005576">
    <property type="term" value="C:extracellular region"/>
    <property type="evidence" value="ECO:0007669"/>
    <property type="project" value="UniProtKB-SubCell"/>
</dbReference>
<dbReference type="OrthoDB" id="1020660at2759"/>
<dbReference type="EMBL" id="KB870805">
    <property type="protein sequence ID" value="EOA37509.1"/>
    <property type="molecule type" value="Genomic_DNA"/>
</dbReference>
<evidence type="ECO:0000256" key="1">
    <source>
        <dbReference type="ARBA" id="ARBA00004613"/>
    </source>
</evidence>
<evidence type="ECO:0000256" key="6">
    <source>
        <dbReference type="RuleBase" id="RU367044"/>
    </source>
</evidence>
<evidence type="ECO:0000256" key="5">
    <source>
        <dbReference type="ARBA" id="ARBA00022729"/>
    </source>
</evidence>
<sequence>MNYLLVFLIVCGQCMIGNVSGLTNDIHIWNDLDPKHKHTTLFVHCKSGSQDQGPKYIPWGKVHHFGVEQNWRRSKLYWCTLRHGPNYRLGNKFDVYKYQDGVPNGHTYDWIAREDGVYFRRENGPIRKVHNWRPM</sequence>
<comment type="subcellular location">
    <subcellularLocation>
        <location evidence="1 6">Secreted</location>
    </subcellularLocation>
</comment>
<dbReference type="Pfam" id="PF05938">
    <property type="entry name" value="Self-incomp_S1"/>
    <property type="match status" value="1"/>
</dbReference>
<dbReference type="AlphaFoldDB" id="R0I5I2"/>
<keyword evidence="3 6" id="KW-0713">Self-incompatibility</keyword>
<evidence type="ECO:0000256" key="4">
    <source>
        <dbReference type="ARBA" id="ARBA00022525"/>
    </source>
</evidence>
<proteinExistence type="inferred from homology"/>
<feature type="chain" id="PRO_5025095930" description="S-protein homolog" evidence="6">
    <location>
        <begin position="22"/>
        <end position="135"/>
    </location>
</feature>
<keyword evidence="8" id="KW-1185">Reference proteome</keyword>
<dbReference type="KEGG" id="crb:17898657"/>
<dbReference type="InterPro" id="IPR010264">
    <property type="entry name" value="Self-incomp_S1"/>
</dbReference>
<accession>R0I5I2</accession>
<organism evidence="7 8">
    <name type="scientific">Capsella rubella</name>
    <dbReference type="NCBI Taxonomy" id="81985"/>
    <lineage>
        <taxon>Eukaryota</taxon>
        <taxon>Viridiplantae</taxon>
        <taxon>Streptophyta</taxon>
        <taxon>Embryophyta</taxon>
        <taxon>Tracheophyta</taxon>
        <taxon>Spermatophyta</taxon>
        <taxon>Magnoliopsida</taxon>
        <taxon>eudicotyledons</taxon>
        <taxon>Gunneridae</taxon>
        <taxon>Pentapetalae</taxon>
        <taxon>rosids</taxon>
        <taxon>malvids</taxon>
        <taxon>Brassicales</taxon>
        <taxon>Brassicaceae</taxon>
        <taxon>Camelineae</taxon>
        <taxon>Capsella</taxon>
    </lineage>
</organism>
<evidence type="ECO:0000256" key="3">
    <source>
        <dbReference type="ARBA" id="ARBA00022471"/>
    </source>
</evidence>
<comment type="similarity">
    <text evidence="2 6">Belongs to the plant self-incompatibility (S1) protein family.</text>
</comment>
<name>R0I5I2_9BRAS</name>
<feature type="signal peptide" evidence="6">
    <location>
        <begin position="1"/>
        <end position="21"/>
    </location>
</feature>
<dbReference type="GO" id="GO:0060320">
    <property type="term" value="P:rejection of self pollen"/>
    <property type="evidence" value="ECO:0007669"/>
    <property type="project" value="UniProtKB-KW"/>
</dbReference>
<protein>
    <recommendedName>
        <fullName evidence="6">S-protein homolog</fullName>
    </recommendedName>
</protein>
<dbReference type="Proteomes" id="UP000029121">
    <property type="component" value="Unassembled WGS sequence"/>
</dbReference>